<evidence type="ECO:0000313" key="8">
    <source>
        <dbReference type="Proteomes" id="UP001248067"/>
    </source>
</evidence>
<dbReference type="EMBL" id="CABVPP010000023">
    <property type="protein sequence ID" value="VWB69962.1"/>
    <property type="molecule type" value="Genomic_DNA"/>
</dbReference>
<protein>
    <recommendedName>
        <fullName evidence="9">Lipoprotein</fullName>
    </recommendedName>
</protein>
<keyword evidence="8" id="KW-1185">Reference proteome</keyword>
<reference evidence="3 6" key="1">
    <citation type="submission" date="2015-11" db="EMBL/GenBank/DDBJ databases">
        <title>Expanding the genomic diversity of Burkholderia species for the development of highly accurate diagnostics.</title>
        <authorList>
            <person name="Sahl J."/>
            <person name="Keim P."/>
            <person name="Wagner D."/>
        </authorList>
    </citation>
    <scope>NUCLEOTIDE SEQUENCE [LARGE SCALE GENOMIC DNA]</scope>
    <source>
        <strain evidence="3 6">MSMB368WGS</strain>
    </source>
</reference>
<reference evidence="4 8" key="2">
    <citation type="submission" date="2019-06" db="EMBL/GenBank/DDBJ databases">
        <title>Evolution of Burkholderia multivorans in the lungs of Cystic Fibrosis patients.</title>
        <authorList>
            <person name="Moreira L.M."/>
        </authorList>
    </citation>
    <scope>NUCLEOTIDE SEQUENCE [LARGE SCALE GENOMIC DNA]</scope>
    <source>
        <strain evidence="4 8">VC13239</strain>
    </source>
</reference>
<sequence length="94" mass="9930">MKQKLIAAALMLASLTAYGADRAAEDVQSNMQTSNNPDQTTKPSQQQTLSSGSAIGAPDSLQWWQGVSDNSWSQLGSGWKQFGEAGKAEGIQGN</sequence>
<evidence type="ECO:0000313" key="3">
    <source>
        <dbReference type="EMBL" id="KWF30259.1"/>
    </source>
</evidence>
<evidence type="ECO:0000313" key="4">
    <source>
        <dbReference type="EMBL" id="MDR8752450.1"/>
    </source>
</evidence>
<accession>A0A132EHF8</accession>
<evidence type="ECO:0000256" key="2">
    <source>
        <dbReference type="SAM" id="SignalP"/>
    </source>
</evidence>
<evidence type="ECO:0008006" key="9">
    <source>
        <dbReference type="Google" id="ProtNLM"/>
    </source>
</evidence>
<evidence type="ECO:0000313" key="5">
    <source>
        <dbReference type="EMBL" id="VWB69962.1"/>
    </source>
</evidence>
<feature type="region of interest" description="Disordered" evidence="1">
    <location>
        <begin position="26"/>
        <end position="57"/>
    </location>
</feature>
<dbReference type="Proteomes" id="UP001248067">
    <property type="component" value="Unassembled WGS sequence"/>
</dbReference>
<dbReference type="GeneID" id="93170346"/>
<dbReference type="AlphaFoldDB" id="A0A132EHF8"/>
<feature type="compositionally biased region" description="Polar residues" evidence="1">
    <location>
        <begin position="27"/>
        <end position="53"/>
    </location>
</feature>
<evidence type="ECO:0000313" key="7">
    <source>
        <dbReference type="Proteomes" id="UP000494162"/>
    </source>
</evidence>
<dbReference type="EMBL" id="LPJR01000028">
    <property type="protein sequence ID" value="KWF30259.1"/>
    <property type="molecule type" value="Genomic_DNA"/>
</dbReference>
<name>A0A132EHF8_9BURK</name>
<keyword evidence="2" id="KW-0732">Signal</keyword>
<dbReference type="Proteomes" id="UP000062912">
    <property type="component" value="Unassembled WGS sequence"/>
</dbReference>
<dbReference type="EMBL" id="VJSY01000005">
    <property type="protein sequence ID" value="MDR8752450.1"/>
    <property type="molecule type" value="Genomic_DNA"/>
</dbReference>
<dbReference type="RefSeq" id="WP_060241376.1">
    <property type="nucleotide sequence ID" value="NZ_CABVPP010000023.1"/>
</dbReference>
<feature type="signal peptide" evidence="2">
    <location>
        <begin position="1"/>
        <end position="19"/>
    </location>
</feature>
<dbReference type="OrthoDB" id="9007801at2"/>
<evidence type="ECO:0000256" key="1">
    <source>
        <dbReference type="SAM" id="MobiDB-lite"/>
    </source>
</evidence>
<reference evidence="5 7" key="3">
    <citation type="submission" date="2019-09" db="EMBL/GenBank/DDBJ databases">
        <authorList>
            <person name="Depoorter E."/>
        </authorList>
    </citation>
    <scope>NUCLEOTIDE SEQUENCE [LARGE SCALE GENOMIC DNA]</scope>
    <source>
        <strain evidence="5">LMG 26883</strain>
    </source>
</reference>
<gene>
    <name evidence="5" type="ORF">BPS26883_03316</name>
    <name evidence="4" type="ORF">FEQ00_00856</name>
    <name evidence="3" type="ORF">WT56_14345</name>
</gene>
<feature type="chain" id="PRO_5044548444" description="Lipoprotein" evidence="2">
    <location>
        <begin position="20"/>
        <end position="94"/>
    </location>
</feature>
<organism evidence="3 6">
    <name type="scientific">Burkholderia pseudomultivorans</name>
    <dbReference type="NCBI Taxonomy" id="1207504"/>
    <lineage>
        <taxon>Bacteria</taxon>
        <taxon>Pseudomonadati</taxon>
        <taxon>Pseudomonadota</taxon>
        <taxon>Betaproteobacteria</taxon>
        <taxon>Burkholderiales</taxon>
        <taxon>Burkholderiaceae</taxon>
        <taxon>Burkholderia</taxon>
        <taxon>Burkholderia cepacia complex</taxon>
    </lineage>
</organism>
<proteinExistence type="predicted"/>
<evidence type="ECO:0000313" key="6">
    <source>
        <dbReference type="Proteomes" id="UP000062912"/>
    </source>
</evidence>
<dbReference type="Proteomes" id="UP000494162">
    <property type="component" value="Unassembled WGS sequence"/>
</dbReference>